<evidence type="ECO:0000313" key="2">
    <source>
        <dbReference type="EMBL" id="TWU58568.1"/>
    </source>
</evidence>
<comment type="caution">
    <text evidence="2">The sequence shown here is derived from an EMBL/GenBank/DDBJ whole genome shotgun (WGS) entry which is preliminary data.</text>
</comment>
<dbReference type="RefSeq" id="WP_146455558.1">
    <property type="nucleotide sequence ID" value="NZ_SJPW01000002.1"/>
</dbReference>
<keyword evidence="1" id="KW-0812">Transmembrane</keyword>
<protein>
    <submittedName>
        <fullName evidence="2">Inner membrane protein YiaW</fullName>
    </submittedName>
</protein>
<name>A0A5C6FAY1_9BACT</name>
<dbReference type="EMBL" id="SJPW01000002">
    <property type="protein sequence ID" value="TWU58568.1"/>
    <property type="molecule type" value="Genomic_DNA"/>
</dbReference>
<dbReference type="Pfam" id="PF11742">
    <property type="entry name" value="DUF3302"/>
    <property type="match status" value="1"/>
</dbReference>
<keyword evidence="1" id="KW-0472">Membrane</keyword>
<keyword evidence="1" id="KW-1133">Transmembrane helix</keyword>
<dbReference type="AlphaFoldDB" id="A0A5C6FAY1"/>
<sequence length="110" mass="12074">MEYQFESMGPAIRVIVLVFMMVFAVLALGLVVMLAMLPGRIAASRNHPQQQAVSVCGWVGLPTGILWAIAMVWAFWIDKDQRTASPTIDSKLAGQLDQLEKSLTALEASR</sequence>
<organism evidence="2 3">
    <name type="scientific">Rubripirellula tenax</name>
    <dbReference type="NCBI Taxonomy" id="2528015"/>
    <lineage>
        <taxon>Bacteria</taxon>
        <taxon>Pseudomonadati</taxon>
        <taxon>Planctomycetota</taxon>
        <taxon>Planctomycetia</taxon>
        <taxon>Pirellulales</taxon>
        <taxon>Pirellulaceae</taxon>
        <taxon>Rubripirellula</taxon>
    </lineage>
</organism>
<reference evidence="2 3" key="1">
    <citation type="submission" date="2019-02" db="EMBL/GenBank/DDBJ databases">
        <title>Deep-cultivation of Planctomycetes and their phenomic and genomic characterization uncovers novel biology.</title>
        <authorList>
            <person name="Wiegand S."/>
            <person name="Jogler M."/>
            <person name="Boedeker C."/>
            <person name="Pinto D."/>
            <person name="Vollmers J."/>
            <person name="Rivas-Marin E."/>
            <person name="Kohn T."/>
            <person name="Peeters S.H."/>
            <person name="Heuer A."/>
            <person name="Rast P."/>
            <person name="Oberbeckmann S."/>
            <person name="Bunk B."/>
            <person name="Jeske O."/>
            <person name="Meyerdierks A."/>
            <person name="Storesund J.E."/>
            <person name="Kallscheuer N."/>
            <person name="Luecker S."/>
            <person name="Lage O.M."/>
            <person name="Pohl T."/>
            <person name="Merkel B.J."/>
            <person name="Hornburger P."/>
            <person name="Mueller R.-W."/>
            <person name="Bruemmer F."/>
            <person name="Labrenz M."/>
            <person name="Spormann A.M."/>
            <person name="Op Den Camp H."/>
            <person name="Overmann J."/>
            <person name="Amann R."/>
            <person name="Jetten M.S.M."/>
            <person name="Mascher T."/>
            <person name="Medema M.H."/>
            <person name="Devos D.P."/>
            <person name="Kaster A.-K."/>
            <person name="Ovreas L."/>
            <person name="Rohde M."/>
            <person name="Galperin M.Y."/>
            <person name="Jogler C."/>
        </authorList>
    </citation>
    <scope>NUCLEOTIDE SEQUENCE [LARGE SCALE GENOMIC DNA]</scope>
    <source>
        <strain evidence="2 3">Poly51</strain>
    </source>
</reference>
<evidence type="ECO:0000313" key="3">
    <source>
        <dbReference type="Proteomes" id="UP000318288"/>
    </source>
</evidence>
<evidence type="ECO:0000256" key="1">
    <source>
        <dbReference type="SAM" id="Phobius"/>
    </source>
</evidence>
<proteinExistence type="predicted"/>
<accession>A0A5C6FAY1</accession>
<feature type="transmembrane region" description="Helical" evidence="1">
    <location>
        <begin position="55"/>
        <end position="76"/>
    </location>
</feature>
<feature type="transmembrane region" description="Helical" evidence="1">
    <location>
        <begin position="12"/>
        <end position="35"/>
    </location>
</feature>
<dbReference type="OrthoDB" id="288120at2"/>
<dbReference type="Proteomes" id="UP000318288">
    <property type="component" value="Unassembled WGS sequence"/>
</dbReference>
<dbReference type="InterPro" id="IPR011223">
    <property type="entry name" value="UCP028770"/>
</dbReference>
<gene>
    <name evidence="2" type="primary">yiaW</name>
    <name evidence="2" type="ORF">Poly51_13470</name>
</gene>
<keyword evidence="3" id="KW-1185">Reference proteome</keyword>